<evidence type="ECO:0000313" key="2">
    <source>
        <dbReference type="Proteomes" id="UP001638806"/>
    </source>
</evidence>
<sequence>MVPFGGGGGRRRNWYSEAALGLGNSNPFLLHIFIAVALLHDMHLASASANSSSSTGDAAAAAQRARLAFHWYHGTALFQRQLASVTAVMSACNYDGSKAPSSSARDALWVAAALLGAAAYADVGSGGEIPDSTDERPGARDSRMTRRTKTQGKPQRQRQRHLVWPLRPGSHPSDLDWLKLGHGKTAVWHVADPSRPESVFHRLGESLARDPPPDGHLPVDWDALPPLFARRASDRNVSRFLTFVAQLPAPFRRLLERRDPRALLLLAYWHAKVARRPSWWVRRRSVVEGLAICDYLAGPRCCDAAGPDVVALLEWPRRELLEVQARDTTCW</sequence>
<keyword evidence="2" id="KW-1185">Reference proteome</keyword>
<proteinExistence type="predicted"/>
<accession>A0ACC4DIS2</accession>
<reference evidence="1" key="1">
    <citation type="submission" date="2024-12" db="EMBL/GenBank/DDBJ databases">
        <title>Comparative genomics and development of molecular markers within Purpureocillium lilacinum and among Purpureocillium species.</title>
        <authorList>
            <person name="Yeh Z.-Y."/>
            <person name="Ni N.-T."/>
            <person name="Lo P.-H."/>
            <person name="Mushyakhwo K."/>
            <person name="Lin C.-F."/>
            <person name="Nai Y.-S."/>
        </authorList>
    </citation>
    <scope>NUCLEOTIDE SEQUENCE</scope>
    <source>
        <strain evidence="1">NCHU-NPUST-175</strain>
    </source>
</reference>
<dbReference type="EMBL" id="JBGNUJ010000008">
    <property type="protein sequence ID" value="KAL3956022.1"/>
    <property type="molecule type" value="Genomic_DNA"/>
</dbReference>
<protein>
    <submittedName>
        <fullName evidence="1">Uncharacterized protein</fullName>
    </submittedName>
</protein>
<gene>
    <name evidence="1" type="ORF">ACCO45_008868</name>
</gene>
<evidence type="ECO:0000313" key="1">
    <source>
        <dbReference type="EMBL" id="KAL3956022.1"/>
    </source>
</evidence>
<organism evidence="1 2">
    <name type="scientific">Purpureocillium lilacinum</name>
    <name type="common">Paecilomyces lilacinus</name>
    <dbReference type="NCBI Taxonomy" id="33203"/>
    <lineage>
        <taxon>Eukaryota</taxon>
        <taxon>Fungi</taxon>
        <taxon>Dikarya</taxon>
        <taxon>Ascomycota</taxon>
        <taxon>Pezizomycotina</taxon>
        <taxon>Sordariomycetes</taxon>
        <taxon>Hypocreomycetidae</taxon>
        <taxon>Hypocreales</taxon>
        <taxon>Ophiocordycipitaceae</taxon>
        <taxon>Purpureocillium</taxon>
    </lineage>
</organism>
<comment type="caution">
    <text evidence="1">The sequence shown here is derived from an EMBL/GenBank/DDBJ whole genome shotgun (WGS) entry which is preliminary data.</text>
</comment>
<name>A0ACC4DIS2_PURLI</name>
<dbReference type="Proteomes" id="UP001638806">
    <property type="component" value="Unassembled WGS sequence"/>
</dbReference>